<keyword evidence="2" id="KW-1185">Reference proteome</keyword>
<proteinExistence type="predicted"/>
<feature type="non-terminal residue" evidence="1">
    <location>
        <position position="93"/>
    </location>
</feature>
<sequence length="93" mass="10687">KTKTNILFNDIPWPTLYHPQSADAITSGVVTAFFGDPKYLASKHWISRKRRMHTELLRWHSDKFQAVLKKVAYSDQLAVHLAAEVVVRALNEL</sequence>
<comment type="caution">
    <text evidence="1">The sequence shown here is derived from an EMBL/GenBank/DDBJ whole genome shotgun (WGS) entry which is preliminary data.</text>
</comment>
<evidence type="ECO:0000313" key="1">
    <source>
        <dbReference type="EMBL" id="KAK0478919.1"/>
    </source>
</evidence>
<name>A0AA39UE53_9AGAR</name>
<gene>
    <name evidence="1" type="ORF">IW261DRAFT_1297409</name>
</gene>
<feature type="non-terminal residue" evidence="1">
    <location>
        <position position="1"/>
    </location>
</feature>
<dbReference type="Proteomes" id="UP001175227">
    <property type="component" value="Unassembled WGS sequence"/>
</dbReference>
<dbReference type="AlphaFoldDB" id="A0AA39UE53"/>
<organism evidence="1 2">
    <name type="scientific">Armillaria novae-zelandiae</name>
    <dbReference type="NCBI Taxonomy" id="153914"/>
    <lineage>
        <taxon>Eukaryota</taxon>
        <taxon>Fungi</taxon>
        <taxon>Dikarya</taxon>
        <taxon>Basidiomycota</taxon>
        <taxon>Agaricomycotina</taxon>
        <taxon>Agaricomycetes</taxon>
        <taxon>Agaricomycetidae</taxon>
        <taxon>Agaricales</taxon>
        <taxon>Marasmiineae</taxon>
        <taxon>Physalacriaceae</taxon>
        <taxon>Armillaria</taxon>
    </lineage>
</organism>
<accession>A0AA39UE53</accession>
<reference evidence="1" key="1">
    <citation type="submission" date="2023-06" db="EMBL/GenBank/DDBJ databases">
        <authorList>
            <consortium name="Lawrence Berkeley National Laboratory"/>
            <person name="Ahrendt S."/>
            <person name="Sahu N."/>
            <person name="Indic B."/>
            <person name="Wong-Bajracharya J."/>
            <person name="Merenyi Z."/>
            <person name="Ke H.-M."/>
            <person name="Monk M."/>
            <person name="Kocsube S."/>
            <person name="Drula E."/>
            <person name="Lipzen A."/>
            <person name="Balint B."/>
            <person name="Henrissat B."/>
            <person name="Andreopoulos B."/>
            <person name="Martin F.M."/>
            <person name="Harder C.B."/>
            <person name="Rigling D."/>
            <person name="Ford K.L."/>
            <person name="Foster G.D."/>
            <person name="Pangilinan J."/>
            <person name="Papanicolaou A."/>
            <person name="Barry K."/>
            <person name="LaButti K."/>
            <person name="Viragh M."/>
            <person name="Koriabine M."/>
            <person name="Yan M."/>
            <person name="Riley R."/>
            <person name="Champramary S."/>
            <person name="Plett K.L."/>
            <person name="Tsai I.J."/>
            <person name="Slot J."/>
            <person name="Sipos G."/>
            <person name="Plett J."/>
            <person name="Nagy L.G."/>
            <person name="Grigoriev I.V."/>
        </authorList>
    </citation>
    <scope>NUCLEOTIDE SEQUENCE</scope>
    <source>
        <strain evidence="1">ICMP 16352</strain>
    </source>
</reference>
<protein>
    <submittedName>
        <fullName evidence="1">Uncharacterized protein</fullName>
    </submittedName>
</protein>
<evidence type="ECO:0000313" key="2">
    <source>
        <dbReference type="Proteomes" id="UP001175227"/>
    </source>
</evidence>
<dbReference type="EMBL" id="JAUEPR010000013">
    <property type="protein sequence ID" value="KAK0478919.1"/>
    <property type="molecule type" value="Genomic_DNA"/>
</dbReference>